<reference evidence="6" key="1">
    <citation type="journal article" date="2014" name="PLoS ONE">
        <title>The genome and linkage map of the northern pike (Esox lucius): conserved synteny revealed between the salmonid sister group and the Neoteleostei.</title>
        <authorList>
            <person name="Rondeau E.B."/>
            <person name="Minkley D.R."/>
            <person name="Leong J.S."/>
            <person name="Messmer A.M."/>
            <person name="Jantzen J.R."/>
            <person name="von Schalburg K.R."/>
            <person name="Lemon C."/>
            <person name="Bird N.H."/>
            <person name="Koop B.F."/>
        </authorList>
    </citation>
    <scope>NUCLEOTIDE SEQUENCE</scope>
</reference>
<dbReference type="AlphaFoldDB" id="A0A3P9AFL6"/>
<proteinExistence type="predicted"/>
<accession>A0A3P9AFL6</accession>
<keyword evidence="2" id="KW-1133">Transmembrane helix</keyword>
<evidence type="ECO:0000256" key="3">
    <source>
        <dbReference type="SAM" id="SignalP"/>
    </source>
</evidence>
<dbReference type="InterPro" id="IPR036179">
    <property type="entry name" value="Ig-like_dom_sf"/>
</dbReference>
<dbReference type="OMA" id="KPKKYCQ"/>
<reference evidence="5" key="2">
    <citation type="submission" date="2020-02" db="EMBL/GenBank/DDBJ databases">
        <title>Esox lucius (northern pike) genome, fEsoLuc1, primary haplotype.</title>
        <authorList>
            <person name="Myers G."/>
            <person name="Karagic N."/>
            <person name="Meyer A."/>
            <person name="Pippel M."/>
            <person name="Reichard M."/>
            <person name="Winkler S."/>
            <person name="Tracey A."/>
            <person name="Sims Y."/>
            <person name="Howe K."/>
            <person name="Rhie A."/>
            <person name="Formenti G."/>
            <person name="Durbin R."/>
            <person name="Fedrigo O."/>
            <person name="Jarvis E.D."/>
        </authorList>
    </citation>
    <scope>NUCLEOTIDE SEQUENCE [LARGE SCALE GENOMIC DNA]</scope>
</reference>
<dbReference type="GeneID" id="105028238"/>
<dbReference type="CDD" id="cd00096">
    <property type="entry name" value="Ig"/>
    <property type="match status" value="1"/>
</dbReference>
<dbReference type="Pfam" id="PF07686">
    <property type="entry name" value="V-set"/>
    <property type="match status" value="1"/>
</dbReference>
<dbReference type="SUPFAM" id="SSF48726">
    <property type="entry name" value="Immunoglobulin"/>
    <property type="match status" value="2"/>
</dbReference>
<dbReference type="Ensembl" id="ENSELUT00000030812.3">
    <property type="protein sequence ID" value="ENSELUP00000039480.2"/>
    <property type="gene ID" value="ENSELUG00000019629.3"/>
</dbReference>
<evidence type="ECO:0000259" key="4">
    <source>
        <dbReference type="PROSITE" id="PS50835"/>
    </source>
</evidence>
<evidence type="ECO:0000313" key="5">
    <source>
        <dbReference type="Ensembl" id="ENSELUP00000039480.2"/>
    </source>
</evidence>
<reference evidence="5" key="4">
    <citation type="submission" date="2025-09" db="UniProtKB">
        <authorList>
            <consortium name="Ensembl"/>
        </authorList>
    </citation>
    <scope>IDENTIFICATION</scope>
</reference>
<keyword evidence="2" id="KW-0812">Transmembrane</keyword>
<dbReference type="InterPro" id="IPR013106">
    <property type="entry name" value="Ig_V-set"/>
</dbReference>
<reference evidence="5" key="3">
    <citation type="submission" date="2025-08" db="UniProtKB">
        <authorList>
            <consortium name="Ensembl"/>
        </authorList>
    </citation>
    <scope>IDENTIFICATION</scope>
</reference>
<dbReference type="STRING" id="8010.ENSELUP00000039480"/>
<dbReference type="PANTHER" id="PTHR11422">
    <property type="entry name" value="T-CELL SURFACE GLYCOPROTEIN CD4"/>
    <property type="match status" value="1"/>
</dbReference>
<evidence type="ECO:0000313" key="6">
    <source>
        <dbReference type="Proteomes" id="UP000265140"/>
    </source>
</evidence>
<name>A0A3P9AFL6_ESOLU</name>
<keyword evidence="2" id="KW-0472">Membrane</keyword>
<dbReference type="Pfam" id="PF13895">
    <property type="entry name" value="Ig_2"/>
    <property type="match status" value="1"/>
</dbReference>
<dbReference type="InterPro" id="IPR013783">
    <property type="entry name" value="Ig-like_fold"/>
</dbReference>
<feature type="chain" id="PRO_5044272935" description="Ig-like domain-containing protein" evidence="3">
    <location>
        <begin position="18"/>
        <end position="316"/>
    </location>
</feature>
<dbReference type="GeneTree" id="ENSGT00510000054197"/>
<dbReference type="InterPro" id="IPR007110">
    <property type="entry name" value="Ig-like_dom"/>
</dbReference>
<dbReference type="KEGG" id="els:105028238"/>
<sequence length="316" mass="35077">MNNSWIVIAVCIHSVIGEAIYKRIGQSVSLKCEVETSNLDIEWTYKGVGGDKHVMIYQLNGKRGNLRKGPAPMVNRAKLKDNALEISPLEPKDAGEYICNVARVEKGRHSLYMVSVGVNPAPPLNEGSPAALYCQVSGFDSLPKVEWLKKGKVMSPNGSVTLALLTADHNGTWTCRISQDKETHSENLIIDVKAWTPTTGTTVVKGLGDHGQDRAKITPRSGTSDSQNPNKSWSKLGLSLWMWVGIGAGSLVLIILLVGCVLLHRRNRRMRKRRQMMNINRKPLKSNDYCQCKRTPEGPPQRRTRPKPSPLTLQQH</sequence>
<dbReference type="InterPro" id="IPR003599">
    <property type="entry name" value="Ig_sub"/>
</dbReference>
<feature type="region of interest" description="Disordered" evidence="1">
    <location>
        <begin position="273"/>
        <end position="316"/>
    </location>
</feature>
<feature type="signal peptide" evidence="3">
    <location>
        <begin position="1"/>
        <end position="17"/>
    </location>
</feature>
<evidence type="ECO:0000256" key="2">
    <source>
        <dbReference type="SAM" id="Phobius"/>
    </source>
</evidence>
<dbReference type="Bgee" id="ENSELUG00000019629">
    <property type="expression patterns" value="Expressed in head kidney and 11 other cell types or tissues"/>
</dbReference>
<dbReference type="CTD" id="100334281"/>
<dbReference type="PROSITE" id="PS50835">
    <property type="entry name" value="IG_LIKE"/>
    <property type="match status" value="2"/>
</dbReference>
<feature type="compositionally biased region" description="Polar residues" evidence="1">
    <location>
        <begin position="220"/>
        <end position="230"/>
    </location>
</feature>
<dbReference type="Proteomes" id="UP000265140">
    <property type="component" value="Chromosome 20"/>
</dbReference>
<dbReference type="OrthoDB" id="6159398at2759"/>
<feature type="transmembrane region" description="Helical" evidence="2">
    <location>
        <begin position="240"/>
        <end position="264"/>
    </location>
</feature>
<dbReference type="SMART" id="SM00408">
    <property type="entry name" value="IGc2"/>
    <property type="match status" value="2"/>
</dbReference>
<dbReference type="SMART" id="SM00409">
    <property type="entry name" value="IG"/>
    <property type="match status" value="2"/>
</dbReference>
<evidence type="ECO:0000256" key="1">
    <source>
        <dbReference type="SAM" id="MobiDB-lite"/>
    </source>
</evidence>
<feature type="compositionally biased region" description="Basic and acidic residues" evidence="1">
    <location>
        <begin position="207"/>
        <end position="216"/>
    </location>
</feature>
<protein>
    <recommendedName>
        <fullName evidence="4">Ig-like domain-containing protein</fullName>
    </recommendedName>
</protein>
<dbReference type="InterPro" id="IPR003598">
    <property type="entry name" value="Ig_sub2"/>
</dbReference>
<organism evidence="5 6">
    <name type="scientific">Esox lucius</name>
    <name type="common">Northern pike</name>
    <dbReference type="NCBI Taxonomy" id="8010"/>
    <lineage>
        <taxon>Eukaryota</taxon>
        <taxon>Metazoa</taxon>
        <taxon>Chordata</taxon>
        <taxon>Craniata</taxon>
        <taxon>Vertebrata</taxon>
        <taxon>Euteleostomi</taxon>
        <taxon>Actinopterygii</taxon>
        <taxon>Neopterygii</taxon>
        <taxon>Teleostei</taxon>
        <taxon>Protacanthopterygii</taxon>
        <taxon>Esociformes</taxon>
        <taxon>Esocidae</taxon>
        <taxon>Esox</taxon>
    </lineage>
</organism>
<keyword evidence="6" id="KW-1185">Reference proteome</keyword>
<keyword evidence="3" id="KW-0732">Signal</keyword>
<dbReference type="Gene3D" id="2.60.40.10">
    <property type="entry name" value="Immunoglobulins"/>
    <property type="match status" value="2"/>
</dbReference>
<dbReference type="RefSeq" id="XP_010899126.2">
    <property type="nucleotide sequence ID" value="XM_010900824.4"/>
</dbReference>
<dbReference type="PANTHER" id="PTHR11422:SF6">
    <property type="entry name" value="HEMICENTIN-1 ISOFORM X1"/>
    <property type="match status" value="1"/>
</dbReference>
<feature type="domain" description="Ig-like" evidence="4">
    <location>
        <begin position="25"/>
        <end position="115"/>
    </location>
</feature>
<feature type="region of interest" description="Disordered" evidence="1">
    <location>
        <begin position="203"/>
        <end position="230"/>
    </location>
</feature>
<feature type="domain" description="Ig-like" evidence="4">
    <location>
        <begin position="126"/>
        <end position="191"/>
    </location>
</feature>
<dbReference type="InParanoid" id="A0A3P9AFL6"/>